<evidence type="ECO:0000259" key="6">
    <source>
        <dbReference type="Pfam" id="PF06271"/>
    </source>
</evidence>
<evidence type="ECO:0000313" key="7">
    <source>
        <dbReference type="EMBL" id="AFG38031.1"/>
    </source>
</evidence>
<comment type="subcellular location">
    <subcellularLocation>
        <location evidence="1">Membrane</location>
        <topology evidence="1">Multi-pass membrane protein</topology>
    </subcellularLocation>
</comment>
<feature type="domain" description="RDD" evidence="6">
    <location>
        <begin position="158"/>
        <end position="258"/>
    </location>
</feature>
<feature type="transmembrane region" description="Helical" evidence="5">
    <location>
        <begin position="199"/>
        <end position="221"/>
    </location>
</feature>
<sequence>MHSRKVGFTRRLGAFALDAVFVVFLLALVLRILSLTGWYEDAGYSVAEQLQHSSDAVVGRIGDQAVAWERFMREELDPSARVAISRELEQQLESGSLQPRHLLNPQALFVQLFDTVYDHSPESVRPRLEQLGAVTAEELRQVSLRRFAAEVFAAVSRLLLLPVLIVALYWAAELLFGWSAGKLLTGITVASMDGSPGNIGLYLSRVLFKHSSLLVLIAALLTGRLWLLVPSLALLLLTAIGFLRVLGSQRRALHDVLSGTAIYYRRSL</sequence>
<feature type="transmembrane region" description="Helical" evidence="5">
    <location>
        <begin position="12"/>
        <end position="33"/>
    </location>
</feature>
<keyword evidence="4 5" id="KW-0472">Membrane</keyword>
<evidence type="ECO:0000256" key="2">
    <source>
        <dbReference type="ARBA" id="ARBA00022692"/>
    </source>
</evidence>
<dbReference type="Pfam" id="PF06271">
    <property type="entry name" value="RDD"/>
    <property type="match status" value="1"/>
</dbReference>
<organism evidence="7 8">
    <name type="scientific">Spirochaeta africana (strain ATCC 700263 / DSM 8902 / Z-7692)</name>
    <dbReference type="NCBI Taxonomy" id="889378"/>
    <lineage>
        <taxon>Bacteria</taxon>
        <taxon>Pseudomonadati</taxon>
        <taxon>Spirochaetota</taxon>
        <taxon>Spirochaetia</taxon>
        <taxon>Spirochaetales</taxon>
        <taxon>Spirochaetaceae</taxon>
        <taxon>Spirochaeta</taxon>
    </lineage>
</organism>
<evidence type="ECO:0000256" key="3">
    <source>
        <dbReference type="ARBA" id="ARBA00022989"/>
    </source>
</evidence>
<accession>H9UKI8</accession>
<feature type="transmembrane region" description="Helical" evidence="5">
    <location>
        <begin position="159"/>
        <end position="178"/>
    </location>
</feature>
<keyword evidence="2 5" id="KW-0812">Transmembrane</keyword>
<name>H9UKI8_SPIAZ</name>
<evidence type="ECO:0000256" key="5">
    <source>
        <dbReference type="SAM" id="Phobius"/>
    </source>
</evidence>
<evidence type="ECO:0000256" key="4">
    <source>
        <dbReference type="ARBA" id="ARBA00023136"/>
    </source>
</evidence>
<gene>
    <name evidence="7" type="ordered locus">Spiaf_1980</name>
</gene>
<feature type="transmembrane region" description="Helical" evidence="5">
    <location>
        <begin position="227"/>
        <end position="246"/>
    </location>
</feature>
<dbReference type="HOGENOM" id="CLU_1037895_0_0_12"/>
<proteinExistence type="predicted"/>
<dbReference type="EMBL" id="CP003282">
    <property type="protein sequence ID" value="AFG38031.1"/>
    <property type="molecule type" value="Genomic_DNA"/>
</dbReference>
<evidence type="ECO:0000313" key="8">
    <source>
        <dbReference type="Proteomes" id="UP000007383"/>
    </source>
</evidence>
<dbReference type="Proteomes" id="UP000007383">
    <property type="component" value="Chromosome"/>
</dbReference>
<protein>
    <recommendedName>
        <fullName evidence="6">RDD domain-containing protein</fullName>
    </recommendedName>
</protein>
<dbReference type="GO" id="GO:0016020">
    <property type="term" value="C:membrane"/>
    <property type="evidence" value="ECO:0007669"/>
    <property type="project" value="UniProtKB-SubCell"/>
</dbReference>
<dbReference type="RefSeq" id="WP_014456014.1">
    <property type="nucleotide sequence ID" value="NC_017098.1"/>
</dbReference>
<keyword evidence="8" id="KW-1185">Reference proteome</keyword>
<dbReference type="PATRIC" id="fig|889378.3.peg.1967"/>
<keyword evidence="3 5" id="KW-1133">Transmembrane helix</keyword>
<dbReference type="KEGG" id="sfc:Spiaf_1980"/>
<dbReference type="STRING" id="889378.Spiaf_1980"/>
<evidence type="ECO:0000256" key="1">
    <source>
        <dbReference type="ARBA" id="ARBA00004141"/>
    </source>
</evidence>
<dbReference type="AlphaFoldDB" id="H9UKI8"/>
<dbReference type="InterPro" id="IPR010432">
    <property type="entry name" value="RDD"/>
</dbReference>
<reference evidence="8" key="1">
    <citation type="journal article" date="2013" name="Stand. Genomic Sci.">
        <title>Complete genome sequence of the halophilic bacterium Spirochaeta africana type strain (Z-7692(T)) from the alkaline Lake Magadi in the East African Rift.</title>
        <authorList>
            <person name="Liolos K."/>
            <person name="Abt B."/>
            <person name="Scheuner C."/>
            <person name="Teshima H."/>
            <person name="Held B."/>
            <person name="Lapidus A."/>
            <person name="Nolan M."/>
            <person name="Lucas S."/>
            <person name="Deshpande S."/>
            <person name="Cheng J.F."/>
            <person name="Tapia R."/>
            <person name="Goodwin L.A."/>
            <person name="Pitluck S."/>
            <person name="Pagani I."/>
            <person name="Ivanova N."/>
            <person name="Mavromatis K."/>
            <person name="Mikhailova N."/>
            <person name="Huntemann M."/>
            <person name="Pati A."/>
            <person name="Chen A."/>
            <person name="Palaniappan K."/>
            <person name="Land M."/>
            <person name="Rohde M."/>
            <person name="Tindall B.J."/>
            <person name="Detter J.C."/>
            <person name="Goker M."/>
            <person name="Bristow J."/>
            <person name="Eisen J.A."/>
            <person name="Markowitz V."/>
            <person name="Hugenholtz P."/>
            <person name="Woyke T."/>
            <person name="Klenk H.P."/>
            <person name="Kyrpides N.C."/>
        </authorList>
    </citation>
    <scope>NUCLEOTIDE SEQUENCE</scope>
    <source>
        <strain evidence="8">ATCC 700263 / DSM 8902 / Z-7692</strain>
    </source>
</reference>